<name>A0A1N7KX99_9GAMM</name>
<proteinExistence type="predicted"/>
<reference evidence="2" key="1">
    <citation type="submission" date="2017-01" db="EMBL/GenBank/DDBJ databases">
        <authorList>
            <person name="Varghese N."/>
            <person name="Submissions S."/>
        </authorList>
    </citation>
    <scope>NUCLEOTIDE SEQUENCE [LARGE SCALE GENOMIC DNA]</scope>
    <source>
        <strain evidence="2">DSM 24913</strain>
    </source>
</reference>
<keyword evidence="2" id="KW-1185">Reference proteome</keyword>
<protein>
    <submittedName>
        <fullName evidence="1">Uncharacterized protein</fullName>
    </submittedName>
</protein>
<dbReference type="Proteomes" id="UP000185639">
    <property type="component" value="Unassembled WGS sequence"/>
</dbReference>
<dbReference type="STRING" id="484498.SAMN05421686_103146"/>
<evidence type="ECO:0000313" key="2">
    <source>
        <dbReference type="Proteomes" id="UP000185639"/>
    </source>
</evidence>
<dbReference type="EMBL" id="FTOH01000003">
    <property type="protein sequence ID" value="SIS66204.1"/>
    <property type="molecule type" value="Genomic_DNA"/>
</dbReference>
<accession>A0A1N7KX99</accession>
<dbReference type="AlphaFoldDB" id="A0A1N7KX99"/>
<sequence>MSRSRKRLCFVNLDLKIANFAIEVLECLIQTLCQFLIYTPKYIYEPTIYAAFRDFKNKVQLMFKSELRIVIEMSLLPPACFGAER</sequence>
<evidence type="ECO:0000313" key="1">
    <source>
        <dbReference type="EMBL" id="SIS66204.1"/>
    </source>
</evidence>
<gene>
    <name evidence="1" type="ORF">SAMN05421686_103146</name>
</gene>
<organism evidence="1 2">
    <name type="scientific">Thalassolituus maritimus</name>
    <dbReference type="NCBI Taxonomy" id="484498"/>
    <lineage>
        <taxon>Bacteria</taxon>
        <taxon>Pseudomonadati</taxon>
        <taxon>Pseudomonadota</taxon>
        <taxon>Gammaproteobacteria</taxon>
        <taxon>Oceanospirillales</taxon>
        <taxon>Oceanospirillaceae</taxon>
        <taxon>Thalassolituus</taxon>
    </lineage>
</organism>